<dbReference type="PANTHER" id="PTHR36441:SF1">
    <property type="entry name" value="DUF503 DOMAIN-CONTAINING PROTEIN"/>
    <property type="match status" value="1"/>
</dbReference>
<dbReference type="RefSeq" id="WP_265134034.1">
    <property type="nucleotide sequence ID" value="NZ_FXTX01000005.1"/>
</dbReference>
<reference evidence="1" key="1">
    <citation type="submission" date="2017-05" db="EMBL/GenBank/DDBJ databases">
        <authorList>
            <person name="Varghese N."/>
            <person name="Submissions S."/>
        </authorList>
    </citation>
    <scope>NUCLEOTIDE SEQUENCE</scope>
    <source>
        <strain evidence="1">DSM 18763</strain>
    </source>
</reference>
<protein>
    <recommendedName>
        <fullName evidence="3">DUF503 domain-containing protein</fullName>
    </recommendedName>
</protein>
<dbReference type="AlphaFoldDB" id="A0AA46ADN9"/>
<dbReference type="Proteomes" id="UP001157947">
    <property type="component" value="Unassembled WGS sequence"/>
</dbReference>
<dbReference type="Pfam" id="PF04456">
    <property type="entry name" value="DUF503"/>
    <property type="match status" value="1"/>
</dbReference>
<dbReference type="PANTHER" id="PTHR36441">
    <property type="entry name" value="HYPOTHETICAL CYTOSOLIC PROTEIN"/>
    <property type="match status" value="1"/>
</dbReference>
<dbReference type="InterPro" id="IPR036746">
    <property type="entry name" value="TT1725-like_sf"/>
</dbReference>
<name>A0AA46ADN9_9AQUI</name>
<organism evidence="1 2">
    <name type="scientific">Venenivibrio stagnispumantis</name>
    <dbReference type="NCBI Taxonomy" id="407998"/>
    <lineage>
        <taxon>Bacteria</taxon>
        <taxon>Pseudomonadati</taxon>
        <taxon>Aquificota</taxon>
        <taxon>Aquificia</taxon>
        <taxon>Aquificales</taxon>
        <taxon>Hydrogenothermaceae</taxon>
        <taxon>Venenivibrio</taxon>
    </lineage>
</organism>
<evidence type="ECO:0000313" key="2">
    <source>
        <dbReference type="Proteomes" id="UP001157947"/>
    </source>
</evidence>
<dbReference type="EMBL" id="FXTX01000005">
    <property type="protein sequence ID" value="SMP07281.1"/>
    <property type="molecule type" value="Genomic_DNA"/>
</dbReference>
<dbReference type="SUPFAM" id="SSF103007">
    <property type="entry name" value="Hypothetical protein TT1725"/>
    <property type="match status" value="1"/>
</dbReference>
<gene>
    <name evidence="1" type="ORF">SAMN06264868_10517</name>
</gene>
<accession>A0AA46ADN9</accession>
<proteinExistence type="predicted"/>
<keyword evidence="2" id="KW-1185">Reference proteome</keyword>
<evidence type="ECO:0000313" key="1">
    <source>
        <dbReference type="EMBL" id="SMP07281.1"/>
    </source>
</evidence>
<comment type="caution">
    <text evidence="1">The sequence shown here is derived from an EMBL/GenBank/DDBJ whole genome shotgun (WGS) entry which is preliminary data.</text>
</comment>
<sequence>MVIGNILLDIFISDAGSLKEKRMVIKSLKEKLRNRFNVSVAEVGSHDLWQSSQIAVVFVTNDRKEADKTFQFITNFLDENFPDLHINIHKEIY</sequence>
<dbReference type="Gene3D" id="3.30.70.1120">
    <property type="entry name" value="TT1725-like"/>
    <property type="match status" value="1"/>
</dbReference>
<dbReference type="InterPro" id="IPR007546">
    <property type="entry name" value="DUF503"/>
</dbReference>
<evidence type="ECO:0008006" key="3">
    <source>
        <dbReference type="Google" id="ProtNLM"/>
    </source>
</evidence>